<dbReference type="EMBL" id="JAGQLM010000117">
    <property type="protein sequence ID" value="MCA9375216.1"/>
    <property type="molecule type" value="Genomic_DNA"/>
</dbReference>
<dbReference type="PANTHER" id="PTHR42780:SF1">
    <property type="entry name" value="ISOLEUCINE--TRNA LIGASE, CYTOPLASMIC"/>
    <property type="match status" value="1"/>
</dbReference>
<dbReference type="AlphaFoldDB" id="A0A955HZJ6"/>
<keyword evidence="4" id="KW-0648">Protein biosynthesis</keyword>
<feature type="domain" description="Methionyl/Valyl/Leucyl/Isoleucyl-tRNA synthetase anticodon-binding" evidence="6">
    <location>
        <begin position="4"/>
        <end position="104"/>
    </location>
</feature>
<dbReference type="GO" id="GO:0004822">
    <property type="term" value="F:isoleucine-tRNA ligase activity"/>
    <property type="evidence" value="ECO:0007669"/>
    <property type="project" value="InterPro"/>
</dbReference>
<evidence type="ECO:0000313" key="8">
    <source>
        <dbReference type="Proteomes" id="UP000748332"/>
    </source>
</evidence>
<reference evidence="7" key="1">
    <citation type="submission" date="2020-04" db="EMBL/GenBank/DDBJ databases">
        <authorList>
            <person name="Zhang T."/>
        </authorList>
    </citation>
    <scope>NUCLEOTIDE SEQUENCE</scope>
    <source>
        <strain evidence="7">HKST-UBA16</strain>
    </source>
</reference>
<protein>
    <submittedName>
        <fullName evidence="7">Class I tRNA ligase family protein</fullName>
    </submittedName>
</protein>
<gene>
    <name evidence="7" type="ORF">KC622_02710</name>
</gene>
<dbReference type="Pfam" id="PF19302">
    <property type="entry name" value="DUF5915"/>
    <property type="match status" value="1"/>
</dbReference>
<keyword evidence="2" id="KW-0547">Nucleotide-binding</keyword>
<dbReference type="SUPFAM" id="SSF47323">
    <property type="entry name" value="Anticodon-binding domain of a subclass of class I aminoacyl-tRNA synthetases"/>
    <property type="match status" value="1"/>
</dbReference>
<comment type="caution">
    <text evidence="7">The sequence shown here is derived from an EMBL/GenBank/DDBJ whole genome shotgun (WGS) entry which is preliminary data.</text>
</comment>
<evidence type="ECO:0000256" key="3">
    <source>
        <dbReference type="ARBA" id="ARBA00022840"/>
    </source>
</evidence>
<evidence type="ECO:0000256" key="1">
    <source>
        <dbReference type="ARBA" id="ARBA00022598"/>
    </source>
</evidence>
<dbReference type="PANTHER" id="PTHR42780">
    <property type="entry name" value="SOLEUCYL-TRNA SYNTHETASE"/>
    <property type="match status" value="1"/>
</dbReference>
<dbReference type="Pfam" id="PF08264">
    <property type="entry name" value="Anticodon_1"/>
    <property type="match status" value="1"/>
</dbReference>
<organism evidence="7 8">
    <name type="scientific">Candidatus Dojkabacteria bacterium</name>
    <dbReference type="NCBI Taxonomy" id="2099670"/>
    <lineage>
        <taxon>Bacteria</taxon>
        <taxon>Candidatus Dojkabacteria</taxon>
    </lineage>
</organism>
<dbReference type="GO" id="GO:0005524">
    <property type="term" value="F:ATP binding"/>
    <property type="evidence" value="ECO:0007669"/>
    <property type="project" value="UniProtKB-KW"/>
</dbReference>
<evidence type="ECO:0000259" key="6">
    <source>
        <dbReference type="Pfam" id="PF08264"/>
    </source>
</evidence>
<sequence length="243" mass="27363">IRGSRDRFKKGDTKALDTLHKVLVSISKLLAPYMPFLAEEMYQNLVVNCALKGAKDSVHLEDYPKTENIDEELLAKMSDLRSFVTLGLKVREDNGMKLRQPLEKAYVNMPSDELAQVLANELNVKSVECVKKVPEGDNYKAEQDRGLFVALDINLSEELEWAGFINEFARKIQVERKSLGLDITDRVSIHFASADKFVKNALESSQKDLLERVGASEILYNETLSGEEIDVNSHMVTVTVTKV</sequence>
<evidence type="ECO:0000313" key="7">
    <source>
        <dbReference type="EMBL" id="MCA9375216.1"/>
    </source>
</evidence>
<evidence type="ECO:0000256" key="2">
    <source>
        <dbReference type="ARBA" id="ARBA00022741"/>
    </source>
</evidence>
<dbReference type="InterPro" id="IPR009080">
    <property type="entry name" value="tRNAsynth_Ia_anticodon-bd"/>
</dbReference>
<proteinExistence type="predicted"/>
<dbReference type="GO" id="GO:0006428">
    <property type="term" value="P:isoleucyl-tRNA aminoacylation"/>
    <property type="evidence" value="ECO:0007669"/>
    <property type="project" value="TreeGrafter"/>
</dbReference>
<evidence type="ECO:0000256" key="5">
    <source>
        <dbReference type="ARBA" id="ARBA00023146"/>
    </source>
</evidence>
<keyword evidence="5" id="KW-0030">Aminoacyl-tRNA synthetase</keyword>
<feature type="non-terminal residue" evidence="7">
    <location>
        <position position="1"/>
    </location>
</feature>
<dbReference type="Proteomes" id="UP000748332">
    <property type="component" value="Unassembled WGS sequence"/>
</dbReference>
<dbReference type="Gene3D" id="1.10.730.10">
    <property type="entry name" value="Isoleucyl-tRNA Synthetase, Domain 1"/>
    <property type="match status" value="1"/>
</dbReference>
<accession>A0A955HZJ6</accession>
<keyword evidence="1 7" id="KW-0436">Ligase</keyword>
<reference evidence="7" key="2">
    <citation type="journal article" date="2021" name="Microbiome">
        <title>Successional dynamics and alternative stable states in a saline activated sludge microbial community over 9 years.</title>
        <authorList>
            <person name="Wang Y."/>
            <person name="Ye J."/>
            <person name="Ju F."/>
            <person name="Liu L."/>
            <person name="Boyd J.A."/>
            <person name="Deng Y."/>
            <person name="Parks D.H."/>
            <person name="Jiang X."/>
            <person name="Yin X."/>
            <person name="Woodcroft B.J."/>
            <person name="Tyson G.W."/>
            <person name="Hugenholtz P."/>
            <person name="Polz M.F."/>
            <person name="Zhang T."/>
        </authorList>
    </citation>
    <scope>NUCLEOTIDE SEQUENCE</scope>
    <source>
        <strain evidence="7">HKST-UBA16</strain>
    </source>
</reference>
<evidence type="ECO:0000256" key="4">
    <source>
        <dbReference type="ARBA" id="ARBA00022917"/>
    </source>
</evidence>
<dbReference type="InterPro" id="IPR023586">
    <property type="entry name" value="Ile-tRNA-ligase_type2"/>
</dbReference>
<dbReference type="InterPro" id="IPR013155">
    <property type="entry name" value="M/V/L/I-tRNA-synth_anticd-bd"/>
</dbReference>
<keyword evidence="3" id="KW-0067">ATP-binding</keyword>
<name>A0A955HZJ6_9BACT</name>